<name>A0ABX3X5G0_9BRAD</name>
<dbReference type="Gene3D" id="3.50.50.60">
    <property type="entry name" value="FAD/NAD(P)-binding domain"/>
    <property type="match status" value="1"/>
</dbReference>
<dbReference type="Proteomes" id="UP000193884">
    <property type="component" value="Unassembled WGS sequence"/>
</dbReference>
<feature type="domain" description="FAD-binding" evidence="1">
    <location>
        <begin position="2"/>
        <end position="315"/>
    </location>
</feature>
<proteinExistence type="predicted"/>
<dbReference type="RefSeq" id="WP_085384187.1">
    <property type="nucleotide sequence ID" value="NZ_NAFJ01000130.1"/>
</dbReference>
<reference evidence="2 3" key="1">
    <citation type="submission" date="2017-03" db="EMBL/GenBank/DDBJ databases">
        <title>Whole genome sequences of fourteen strains of Bradyrhizobium canariense and one strain of Bradyrhizobium japonicum isolated from Lupinus (Papilionoideae: Genisteae) species in Algeria.</title>
        <authorList>
            <person name="Crovadore J."/>
            <person name="Chekireb D."/>
            <person name="Brachmann A."/>
            <person name="Chablais R."/>
            <person name="Cochard B."/>
            <person name="Lefort F."/>
        </authorList>
    </citation>
    <scope>NUCLEOTIDE SEQUENCE [LARGE SCALE GENOMIC DNA]</scope>
    <source>
        <strain evidence="2 3">UBMAN05</strain>
    </source>
</reference>
<dbReference type="PANTHER" id="PTHR46865">
    <property type="entry name" value="OXIDOREDUCTASE-RELATED"/>
    <property type="match status" value="1"/>
</dbReference>
<evidence type="ECO:0000259" key="1">
    <source>
        <dbReference type="Pfam" id="PF01494"/>
    </source>
</evidence>
<dbReference type="PRINTS" id="PR00420">
    <property type="entry name" value="RNGMNOXGNASE"/>
</dbReference>
<organism evidence="2 3">
    <name type="scientific">Bradyrhizobium canariense</name>
    <dbReference type="NCBI Taxonomy" id="255045"/>
    <lineage>
        <taxon>Bacteria</taxon>
        <taxon>Pseudomonadati</taxon>
        <taxon>Pseudomonadota</taxon>
        <taxon>Alphaproteobacteria</taxon>
        <taxon>Hyphomicrobiales</taxon>
        <taxon>Nitrobacteraceae</taxon>
        <taxon>Bradyrhizobium</taxon>
    </lineage>
</organism>
<accession>A0ABX3X5G0</accession>
<dbReference type="EMBL" id="NAFK01000153">
    <property type="protein sequence ID" value="OSJ30544.1"/>
    <property type="molecule type" value="Genomic_DNA"/>
</dbReference>
<dbReference type="InterPro" id="IPR036188">
    <property type="entry name" value="FAD/NAD-bd_sf"/>
</dbReference>
<dbReference type="NCBIfam" id="NF005761">
    <property type="entry name" value="PRK07588.1"/>
    <property type="match status" value="1"/>
</dbReference>
<evidence type="ECO:0000313" key="2">
    <source>
        <dbReference type="EMBL" id="OSJ30544.1"/>
    </source>
</evidence>
<protein>
    <recommendedName>
        <fullName evidence="1">FAD-binding domain-containing protein</fullName>
    </recommendedName>
</protein>
<dbReference type="InterPro" id="IPR051704">
    <property type="entry name" value="FAD_aromatic-hydroxylase"/>
</dbReference>
<keyword evidence="3" id="KW-1185">Reference proteome</keyword>
<gene>
    <name evidence="2" type="ORF">BST63_12225</name>
</gene>
<dbReference type="Pfam" id="PF01494">
    <property type="entry name" value="FAD_binding_3"/>
    <property type="match status" value="1"/>
</dbReference>
<comment type="caution">
    <text evidence="2">The sequence shown here is derived from an EMBL/GenBank/DDBJ whole genome shotgun (WGS) entry which is preliminary data.</text>
</comment>
<dbReference type="Gene3D" id="3.30.9.10">
    <property type="entry name" value="D-Amino Acid Oxidase, subunit A, domain 2"/>
    <property type="match status" value="1"/>
</dbReference>
<sequence>MYSVLISGVGIAGPTLAYWLKAAGFQPTLLERASALRSGGYVIDFWGLGYTIAERMGLIPEINRDGYYAQEFRIVDEAGRRLAGFGTDVFSELTNGRYVTLQRSDLSRMLFERASGVEAIFGDEIILVEEKPDCVEVQLKHGGKRRFDLLVGADGLHSAVRNLVFGPQAQFERRLGYTVAAFEAHGYRPRDEDVYLIYGQPGRMVGRFTLRDDRTLFLLVFAEHHSVFPERPNSQKALLREIYGGDGWECDQMLAELERAGELYFDTVSQIRMPNWSRGRVALIGDAAFCVSLLAGQGSALAMISAYVLAGELAMSDGRYLEAFARYEARLKSYIGRKQRGAERFAGALAPRTRVGLLFRNVVVRSFSIPGLARLAIGRDIADELELPDYHWAGTMNQETTTKGVQWR</sequence>
<dbReference type="PANTHER" id="PTHR46865:SF8">
    <property type="entry name" value="POSSIBLE OXIDOREDUCTASE"/>
    <property type="match status" value="1"/>
</dbReference>
<dbReference type="SUPFAM" id="SSF51905">
    <property type="entry name" value="FAD/NAD(P)-binding domain"/>
    <property type="match status" value="1"/>
</dbReference>
<evidence type="ECO:0000313" key="3">
    <source>
        <dbReference type="Proteomes" id="UP000193884"/>
    </source>
</evidence>
<dbReference type="InterPro" id="IPR002938">
    <property type="entry name" value="FAD-bd"/>
</dbReference>